<name>A0ACB9C921_9ASTR</name>
<dbReference type="Proteomes" id="UP001056120">
    <property type="component" value="Linkage Group LG21"/>
</dbReference>
<evidence type="ECO:0000313" key="1">
    <source>
        <dbReference type="EMBL" id="KAI3730786.1"/>
    </source>
</evidence>
<dbReference type="EMBL" id="CM042038">
    <property type="protein sequence ID" value="KAI3730786.1"/>
    <property type="molecule type" value="Genomic_DNA"/>
</dbReference>
<accession>A0ACB9C921</accession>
<keyword evidence="2" id="KW-1185">Reference proteome</keyword>
<reference evidence="1 2" key="2">
    <citation type="journal article" date="2022" name="Mol. Ecol. Resour.">
        <title>The genomes of chicory, endive, great burdock and yacon provide insights into Asteraceae paleo-polyploidization history and plant inulin production.</title>
        <authorList>
            <person name="Fan W."/>
            <person name="Wang S."/>
            <person name="Wang H."/>
            <person name="Wang A."/>
            <person name="Jiang F."/>
            <person name="Liu H."/>
            <person name="Zhao H."/>
            <person name="Xu D."/>
            <person name="Zhang Y."/>
        </authorList>
    </citation>
    <scope>NUCLEOTIDE SEQUENCE [LARGE SCALE GENOMIC DNA]</scope>
    <source>
        <strain evidence="2">cv. Yunnan</strain>
        <tissue evidence="1">Leaves</tissue>
    </source>
</reference>
<proteinExistence type="predicted"/>
<organism evidence="1 2">
    <name type="scientific">Smallanthus sonchifolius</name>
    <dbReference type="NCBI Taxonomy" id="185202"/>
    <lineage>
        <taxon>Eukaryota</taxon>
        <taxon>Viridiplantae</taxon>
        <taxon>Streptophyta</taxon>
        <taxon>Embryophyta</taxon>
        <taxon>Tracheophyta</taxon>
        <taxon>Spermatophyta</taxon>
        <taxon>Magnoliopsida</taxon>
        <taxon>eudicotyledons</taxon>
        <taxon>Gunneridae</taxon>
        <taxon>Pentapetalae</taxon>
        <taxon>asterids</taxon>
        <taxon>campanulids</taxon>
        <taxon>Asterales</taxon>
        <taxon>Asteraceae</taxon>
        <taxon>Asteroideae</taxon>
        <taxon>Heliantheae alliance</taxon>
        <taxon>Millerieae</taxon>
        <taxon>Smallanthus</taxon>
    </lineage>
</organism>
<gene>
    <name evidence="1" type="ORF">L1987_61963</name>
</gene>
<reference evidence="2" key="1">
    <citation type="journal article" date="2022" name="Mol. Ecol. Resour.">
        <title>The genomes of chicory, endive, great burdock and yacon provide insights into Asteraceae palaeo-polyploidization history and plant inulin production.</title>
        <authorList>
            <person name="Fan W."/>
            <person name="Wang S."/>
            <person name="Wang H."/>
            <person name="Wang A."/>
            <person name="Jiang F."/>
            <person name="Liu H."/>
            <person name="Zhao H."/>
            <person name="Xu D."/>
            <person name="Zhang Y."/>
        </authorList>
    </citation>
    <scope>NUCLEOTIDE SEQUENCE [LARGE SCALE GENOMIC DNA]</scope>
    <source>
        <strain evidence="2">cv. Yunnan</strain>
    </source>
</reference>
<evidence type="ECO:0000313" key="2">
    <source>
        <dbReference type="Proteomes" id="UP001056120"/>
    </source>
</evidence>
<sequence length="1228" mass="138800">MQFLMGLDSVYQSVRTSLLIKDELPSVKEAFAIISREESHRNSNNGAQKGQVQASGFVSKTNQFFDKKGKSPRVPNQNLQCTKCNKAGHTIERCFKIVGYPSWMKPRNGQNKKVGTSNSSIIENANASVSIPSSVLTSDQVAKLLSLLNEKPVDNTQSNNVSGRSIDPFCSMGFTKRIFGFSNMVGTSNGMGWVVDSGANQHMVMTDKDLINQIDVFELNIKVKHPNGTSAAVTKIGNIKLSNRVTLYDVFVVPNYCVNLMSVYKLAKDSKLTVSFDEYNCHIQDSLTKSVLVTGSQLDGLYVCGDSSVNSKVCYSSHNITNLWHARLGHPYENVLKVLKENLNLRTVENDSPCEICHRAKQHREPFPLSDHKSIQLGELVHLDVWGPYKVLTKDGFRMFLTIVDDFSRAVWVYLLKHKDEVFENVKCFFHLIKNQFGKTVKVFRSDNGTEFLNKQMKEFFDSEGILHQTSCVYTPQQNGIAERKHRHLLNVARALLFQGGLPLRFWSECVLTAAYLINRIPSSVLNEKLWSLDNKVVIFSRDVKFYETVFPFKENTSLQDNNPVIDKNVNTLTFFDLFESNITSHFEIEKNPNDDEGAGKENESVLHGSQQSGEGVRIVTDGALTQQSDSSSSQPGGVEGVNSISDENTSSEDNLLNQHSVPTVLRRSTRNVSFPKKLGDFVVKGKVKYGLEKVVNYSNLSCENMCFVSILNKSSEPKGYYEAINDPNWVNAMNDEMMALNRNDTWDLVELPKNRKTIGCKWVYKIKYKSTGEIDRYKARLVAKGFSQREGIDFDETFSPVVKMVTVRCVLAIAVQNSWPLYQLDINNAFLYGELKEDVYMSLPEGYFSKNESKVCKLKKSLYSLKQASRMWNEKLVGVLYELGFVQSKCDHSLFVKSSKSVFLILLVYVDDIVVTGNNSAEILSVKKFLKSKFLMKDLGELKYFLGIEVIKTDNGVCLSQRKYCLELLAEYDMTGCKPVNSPIEQNYVLTALCKKDSTPVINISAYQKLVEKLIYLSHTRPDISYSVHYLSQYMHKPLVPHLNVALRLLKYLKKSPGKGILFSKGLVFDLRAYSDSDWGKCLDSRKSITGFCILLGNSLISWKSKKQLTVSRSTAEAEYRAMCAATCEITWLVNVLRELKVNISTLVTLYCDNSAALSIARNPVFHDRTKHFEIDLFFLREKISSGYIRTEGVDSKNQLADIFTKGLLMGQHDFLCSLLHMFDMFA</sequence>
<comment type="caution">
    <text evidence="1">The sequence shown here is derived from an EMBL/GenBank/DDBJ whole genome shotgun (WGS) entry which is preliminary data.</text>
</comment>
<protein>
    <submittedName>
        <fullName evidence="1">Uncharacterized protein</fullName>
    </submittedName>
</protein>